<reference evidence="3 4" key="2">
    <citation type="submission" date="2015-05" db="EMBL/GenBank/DDBJ databases">
        <authorList>
            <person name="Morales-Cruz A."/>
            <person name="Amrine K.C."/>
            <person name="Cantu D."/>
        </authorList>
    </citation>
    <scope>NUCLEOTIDE SEQUENCE [LARGE SCALE GENOMIC DNA]</scope>
    <source>
        <strain evidence="3">UCRPC4</strain>
    </source>
</reference>
<name>A0A0G2E5M5_PHACM</name>
<reference evidence="3 4" key="1">
    <citation type="submission" date="2015-05" db="EMBL/GenBank/DDBJ databases">
        <title>Distinctive expansion of gene families associated with plant cell wall degradation and secondary metabolism in the genomes of grapevine trunk pathogens.</title>
        <authorList>
            <person name="Lawrence D.P."/>
            <person name="Travadon R."/>
            <person name="Rolshausen P.E."/>
            <person name="Baumgartner K."/>
        </authorList>
    </citation>
    <scope>NUCLEOTIDE SEQUENCE [LARGE SCALE GENOMIC DNA]</scope>
    <source>
        <strain evidence="3">UCRPC4</strain>
    </source>
</reference>
<dbReference type="InterPro" id="IPR014729">
    <property type="entry name" value="Rossmann-like_a/b/a_fold"/>
</dbReference>
<comment type="caution">
    <text evidence="3">The sequence shown here is derived from an EMBL/GenBank/DDBJ whole genome shotgun (WGS) entry which is preliminary data.</text>
</comment>
<evidence type="ECO:0000313" key="3">
    <source>
        <dbReference type="EMBL" id="KKY18014.1"/>
    </source>
</evidence>
<keyword evidence="3" id="KW-0808">Transferase</keyword>
<dbReference type="Gene3D" id="3.40.50.620">
    <property type="entry name" value="HUPs"/>
    <property type="match status" value="1"/>
</dbReference>
<sequence>MAFSLPLLLLPPLPTPATAETVQAAYGRAIGVTLKKTVALTAGSNLSRPQRLDLAIATPTSRPSRTSRYHQWQSVVALIFEVIAAKAAEESLDLDIGSGVDVRIFIADTFVHRHGNPNLRFDGQEDEEKAQVKQGPIVDLPTIAHSDRHYSPIFAVESEEGGEVLGKFLHLLETNFNPVIERVPGGTVLRHSRPGGTLPHGISSPVPDPDLNHRSVAVGGTFDHLHIGHKLLLFGAALATTTKGERQITIGITGDELLKNKKFAEVIESWDTRQQRVAEFIESLLIFSPSGAVPRIERGSEPVANGMFVKHYFPSGLTIDYVQISDPFGPTITDEEITALVISAETRAGGAAVNQKREEKGWKPLEILEISVLDTQAAQNASKNLNPEDFQNKISSTAIRQRISQAS</sequence>
<dbReference type="PANTHER" id="PTHR10695:SF46">
    <property type="entry name" value="BIFUNCTIONAL COENZYME A SYNTHASE-RELATED"/>
    <property type="match status" value="1"/>
</dbReference>
<dbReference type="InterPro" id="IPR004821">
    <property type="entry name" value="Cyt_trans-like"/>
</dbReference>
<organism evidence="3 4">
    <name type="scientific">Phaeomoniella chlamydospora</name>
    <name type="common">Phaeoacremonium chlamydosporum</name>
    <dbReference type="NCBI Taxonomy" id="158046"/>
    <lineage>
        <taxon>Eukaryota</taxon>
        <taxon>Fungi</taxon>
        <taxon>Dikarya</taxon>
        <taxon>Ascomycota</taxon>
        <taxon>Pezizomycotina</taxon>
        <taxon>Eurotiomycetes</taxon>
        <taxon>Chaetothyriomycetidae</taxon>
        <taxon>Phaeomoniellales</taxon>
        <taxon>Phaeomoniellaceae</taxon>
        <taxon>Phaeomoniella</taxon>
    </lineage>
</organism>
<dbReference type="SUPFAM" id="SSF52374">
    <property type="entry name" value="Nucleotidylyl transferase"/>
    <property type="match status" value="1"/>
</dbReference>
<dbReference type="GO" id="GO:0016779">
    <property type="term" value="F:nucleotidyltransferase activity"/>
    <property type="evidence" value="ECO:0007669"/>
    <property type="project" value="UniProtKB-KW"/>
</dbReference>
<feature type="signal peptide" evidence="1">
    <location>
        <begin position="1"/>
        <end position="19"/>
    </location>
</feature>
<keyword evidence="1" id="KW-0732">Signal</keyword>
<protein>
    <submittedName>
        <fullName evidence="3">Putative pantetheine-phosphate adenylyltransferase</fullName>
    </submittedName>
</protein>
<proteinExistence type="predicted"/>
<dbReference type="GO" id="GO:0004140">
    <property type="term" value="F:dephospho-CoA kinase activity"/>
    <property type="evidence" value="ECO:0007669"/>
    <property type="project" value="TreeGrafter"/>
</dbReference>
<gene>
    <name evidence="3" type="ORF">UCRPC4_g05217</name>
</gene>
<keyword evidence="3" id="KW-0548">Nucleotidyltransferase</keyword>
<evidence type="ECO:0000256" key="1">
    <source>
        <dbReference type="SAM" id="SignalP"/>
    </source>
</evidence>
<dbReference type="Pfam" id="PF01467">
    <property type="entry name" value="CTP_transf_like"/>
    <property type="match status" value="1"/>
</dbReference>
<dbReference type="OrthoDB" id="330671at2759"/>
<dbReference type="AlphaFoldDB" id="A0A0G2E5M5"/>
<dbReference type="Proteomes" id="UP000053317">
    <property type="component" value="Unassembled WGS sequence"/>
</dbReference>
<evidence type="ECO:0000259" key="2">
    <source>
        <dbReference type="Pfam" id="PF01467"/>
    </source>
</evidence>
<dbReference type="EMBL" id="LCWF01000133">
    <property type="protein sequence ID" value="KKY18014.1"/>
    <property type="molecule type" value="Genomic_DNA"/>
</dbReference>
<dbReference type="GO" id="GO:0015937">
    <property type="term" value="P:coenzyme A biosynthetic process"/>
    <property type="evidence" value="ECO:0007669"/>
    <property type="project" value="TreeGrafter"/>
</dbReference>
<evidence type="ECO:0000313" key="4">
    <source>
        <dbReference type="Proteomes" id="UP000053317"/>
    </source>
</evidence>
<dbReference type="PANTHER" id="PTHR10695">
    <property type="entry name" value="DEPHOSPHO-COA KINASE-RELATED"/>
    <property type="match status" value="1"/>
</dbReference>
<accession>A0A0G2E5M5</accession>
<feature type="chain" id="PRO_5002543404" evidence="1">
    <location>
        <begin position="20"/>
        <end position="407"/>
    </location>
</feature>
<keyword evidence="4" id="KW-1185">Reference proteome</keyword>
<feature type="domain" description="Cytidyltransferase-like" evidence="2">
    <location>
        <begin position="218"/>
        <end position="402"/>
    </location>
</feature>